<organism evidence="3 4">
    <name type="scientific">Basidiobolus ranarum</name>
    <dbReference type="NCBI Taxonomy" id="34480"/>
    <lineage>
        <taxon>Eukaryota</taxon>
        <taxon>Fungi</taxon>
        <taxon>Fungi incertae sedis</taxon>
        <taxon>Zoopagomycota</taxon>
        <taxon>Entomophthoromycotina</taxon>
        <taxon>Basidiobolomycetes</taxon>
        <taxon>Basidiobolales</taxon>
        <taxon>Basidiobolaceae</taxon>
        <taxon>Basidiobolus</taxon>
    </lineage>
</organism>
<feature type="compositionally biased region" description="Polar residues" evidence="1">
    <location>
        <begin position="62"/>
        <end position="82"/>
    </location>
</feature>
<keyword evidence="2" id="KW-0732">Signal</keyword>
<dbReference type="Proteomes" id="UP001479436">
    <property type="component" value="Unassembled WGS sequence"/>
</dbReference>
<evidence type="ECO:0000313" key="4">
    <source>
        <dbReference type="Proteomes" id="UP001479436"/>
    </source>
</evidence>
<evidence type="ECO:0000256" key="2">
    <source>
        <dbReference type="SAM" id="SignalP"/>
    </source>
</evidence>
<name>A0ABR2WET5_9FUNG</name>
<feature type="compositionally biased region" description="Basic and acidic residues" evidence="1">
    <location>
        <begin position="109"/>
        <end position="121"/>
    </location>
</feature>
<feature type="compositionally biased region" description="Basic and acidic residues" evidence="1">
    <location>
        <begin position="83"/>
        <end position="98"/>
    </location>
</feature>
<proteinExistence type="predicted"/>
<evidence type="ECO:0000256" key="1">
    <source>
        <dbReference type="SAM" id="MobiDB-lite"/>
    </source>
</evidence>
<feature type="compositionally biased region" description="Polar residues" evidence="1">
    <location>
        <begin position="138"/>
        <end position="183"/>
    </location>
</feature>
<feature type="region of interest" description="Disordered" evidence="1">
    <location>
        <begin position="59"/>
        <end position="197"/>
    </location>
</feature>
<sequence length="304" mass="32091">MKYSVLNLLVAGIISLSSTVHGQQGIDFQQLVTMTRGRHIEVMPSAKGSDPSEIIIIVKDPASSTGNSKKISDPQNSESQNIDGKDIAHKGSNRKPEAADTSMDTWSDPSREGRGHGEQEMGNRNSISPEDWTHQSNHDFGNIPSSISDKPTATASPSRSIDSSEATKTNINWNTSTPSSELKTGTPRDLATEKPNSSFQIPAIATIPLEPSIMLSVTTANTNKPTATPSLSSITSASVSGTKSISFSFSSLSWTFSSAPTGAPDKPTNGRPAIIPTAISAASHCQLTYLGSLSLIIGAGWIIL</sequence>
<feature type="signal peptide" evidence="2">
    <location>
        <begin position="1"/>
        <end position="22"/>
    </location>
</feature>
<protein>
    <submittedName>
        <fullName evidence="3">Uncharacterized protein</fullName>
    </submittedName>
</protein>
<gene>
    <name evidence="3" type="ORF">K7432_016382</name>
</gene>
<comment type="caution">
    <text evidence="3">The sequence shown here is derived from an EMBL/GenBank/DDBJ whole genome shotgun (WGS) entry which is preliminary data.</text>
</comment>
<accession>A0ABR2WET5</accession>
<reference evidence="3 4" key="1">
    <citation type="submission" date="2023-04" db="EMBL/GenBank/DDBJ databases">
        <title>Genome of Basidiobolus ranarum AG-B5.</title>
        <authorList>
            <person name="Stajich J.E."/>
            <person name="Carter-House D."/>
            <person name="Gryganskyi A."/>
        </authorList>
    </citation>
    <scope>NUCLEOTIDE SEQUENCE [LARGE SCALE GENOMIC DNA]</scope>
    <source>
        <strain evidence="3 4">AG-B5</strain>
    </source>
</reference>
<evidence type="ECO:0000313" key="3">
    <source>
        <dbReference type="EMBL" id="KAK9760018.1"/>
    </source>
</evidence>
<keyword evidence="4" id="KW-1185">Reference proteome</keyword>
<dbReference type="EMBL" id="JASJQH010002672">
    <property type="protein sequence ID" value="KAK9760018.1"/>
    <property type="molecule type" value="Genomic_DNA"/>
</dbReference>
<feature type="chain" id="PRO_5046498980" evidence="2">
    <location>
        <begin position="23"/>
        <end position="304"/>
    </location>
</feature>